<keyword evidence="7" id="KW-1185">Reference proteome</keyword>
<sequence>MLNISQPAATKRLQQAEQQLGFALFDRVRGGLQLTSKGEVLQDQIERISGEVRDLQRLASNLKASESCGLKIVSTPGLALATVPKAVTRLQRVMPTAGIELGTQHSEEMLESILLRASDIGLTLQKPDHPGIRSEVLCQGSMMVIAPSGWWSDCELSQPVPIEDLAARRIVGIAPGDKLGGQLQSHLDSLSPQPTVSILVQTYQMARSLVAKGHGLALVDPFTAIGDGDDTIQARPAAPDIPVSLYAVYRDECELNSVQKRFLECASEVSSAMMAVLEMPMLYNKASIDPLSSPAYGGSHSLACTSGECPCNSAVEMKNAFRADRQGIT</sequence>
<organism evidence="6 7">
    <name type="scientific">Woeseia oceani</name>
    <dbReference type="NCBI Taxonomy" id="1548547"/>
    <lineage>
        <taxon>Bacteria</taxon>
        <taxon>Pseudomonadati</taxon>
        <taxon>Pseudomonadota</taxon>
        <taxon>Gammaproteobacteria</taxon>
        <taxon>Woeseiales</taxon>
        <taxon>Woeseiaceae</taxon>
        <taxon>Woeseia</taxon>
    </lineage>
</organism>
<evidence type="ECO:0000256" key="1">
    <source>
        <dbReference type="ARBA" id="ARBA00009437"/>
    </source>
</evidence>
<evidence type="ECO:0000313" key="6">
    <source>
        <dbReference type="EMBL" id="ANO52755.1"/>
    </source>
</evidence>
<dbReference type="Gene3D" id="1.10.10.10">
    <property type="entry name" value="Winged helix-like DNA-binding domain superfamily/Winged helix DNA-binding domain"/>
    <property type="match status" value="1"/>
</dbReference>
<dbReference type="PANTHER" id="PTHR30427">
    <property type="entry name" value="TRANSCRIPTIONAL ACTIVATOR PROTEIN LYSR"/>
    <property type="match status" value="1"/>
</dbReference>
<proteinExistence type="inferred from homology"/>
<dbReference type="GO" id="GO:0009089">
    <property type="term" value="P:lysine biosynthetic process via diaminopimelate"/>
    <property type="evidence" value="ECO:0007669"/>
    <property type="project" value="TreeGrafter"/>
</dbReference>
<dbReference type="Gene3D" id="3.40.190.290">
    <property type="match status" value="1"/>
</dbReference>
<keyword evidence="2" id="KW-0805">Transcription regulation</keyword>
<keyword evidence="4" id="KW-0804">Transcription</keyword>
<dbReference type="Pfam" id="PF00126">
    <property type="entry name" value="HTH_1"/>
    <property type="match status" value="1"/>
</dbReference>
<dbReference type="SUPFAM" id="SSF46785">
    <property type="entry name" value="Winged helix' DNA-binding domain"/>
    <property type="match status" value="1"/>
</dbReference>
<comment type="similarity">
    <text evidence="1">Belongs to the LysR transcriptional regulatory family.</text>
</comment>
<dbReference type="EMBL" id="CP016268">
    <property type="protein sequence ID" value="ANO52755.1"/>
    <property type="molecule type" value="Genomic_DNA"/>
</dbReference>
<dbReference type="InterPro" id="IPR000847">
    <property type="entry name" value="LysR_HTH_N"/>
</dbReference>
<keyword evidence="3" id="KW-0238">DNA-binding</keyword>
<dbReference type="KEGG" id="woc:BA177_17560"/>
<dbReference type="Proteomes" id="UP000092695">
    <property type="component" value="Chromosome"/>
</dbReference>
<accession>A0A193LJN8</accession>
<dbReference type="GO" id="GO:0043565">
    <property type="term" value="F:sequence-specific DNA binding"/>
    <property type="evidence" value="ECO:0007669"/>
    <property type="project" value="TreeGrafter"/>
</dbReference>
<dbReference type="SUPFAM" id="SSF53850">
    <property type="entry name" value="Periplasmic binding protein-like II"/>
    <property type="match status" value="1"/>
</dbReference>
<dbReference type="PANTHER" id="PTHR30427:SF1">
    <property type="entry name" value="TRANSCRIPTIONAL ACTIVATOR PROTEIN LYSR"/>
    <property type="match status" value="1"/>
</dbReference>
<feature type="domain" description="HTH lysR-type" evidence="5">
    <location>
        <begin position="1"/>
        <end position="35"/>
    </location>
</feature>
<reference evidence="6 7" key="1">
    <citation type="submission" date="2016-06" db="EMBL/GenBank/DDBJ databases">
        <title>Complete genome sequence of a deep-branching marine Gamma Proteobacterium Woeseia oceani type strain XK5.</title>
        <authorList>
            <person name="Mu D."/>
            <person name="Du Z."/>
        </authorList>
    </citation>
    <scope>NUCLEOTIDE SEQUENCE [LARGE SCALE GENOMIC DNA]</scope>
    <source>
        <strain evidence="6 7">XK5</strain>
    </source>
</reference>
<dbReference type="GO" id="GO:0010628">
    <property type="term" value="P:positive regulation of gene expression"/>
    <property type="evidence" value="ECO:0007669"/>
    <property type="project" value="TreeGrafter"/>
</dbReference>
<evidence type="ECO:0000256" key="3">
    <source>
        <dbReference type="ARBA" id="ARBA00023125"/>
    </source>
</evidence>
<dbReference type="InterPro" id="IPR005119">
    <property type="entry name" value="LysR_subst-bd"/>
</dbReference>
<evidence type="ECO:0000313" key="7">
    <source>
        <dbReference type="Proteomes" id="UP000092695"/>
    </source>
</evidence>
<gene>
    <name evidence="6" type="ORF">BA177_17560</name>
</gene>
<dbReference type="Pfam" id="PF03466">
    <property type="entry name" value="LysR_substrate"/>
    <property type="match status" value="1"/>
</dbReference>
<evidence type="ECO:0000259" key="5">
    <source>
        <dbReference type="PROSITE" id="PS50931"/>
    </source>
</evidence>
<protein>
    <recommendedName>
        <fullName evidence="5">HTH lysR-type domain-containing protein</fullName>
    </recommendedName>
</protein>
<dbReference type="InterPro" id="IPR036388">
    <property type="entry name" value="WH-like_DNA-bd_sf"/>
</dbReference>
<evidence type="ECO:0000256" key="4">
    <source>
        <dbReference type="ARBA" id="ARBA00023163"/>
    </source>
</evidence>
<dbReference type="InterPro" id="IPR036390">
    <property type="entry name" value="WH_DNA-bd_sf"/>
</dbReference>
<dbReference type="PROSITE" id="PS50931">
    <property type="entry name" value="HTH_LYSR"/>
    <property type="match status" value="1"/>
</dbReference>
<dbReference type="AlphaFoldDB" id="A0A193LJN8"/>
<dbReference type="STRING" id="1548547.BA177_17560"/>
<dbReference type="GO" id="GO:0003700">
    <property type="term" value="F:DNA-binding transcription factor activity"/>
    <property type="evidence" value="ECO:0007669"/>
    <property type="project" value="InterPro"/>
</dbReference>
<name>A0A193LJN8_9GAMM</name>
<evidence type="ECO:0000256" key="2">
    <source>
        <dbReference type="ARBA" id="ARBA00023015"/>
    </source>
</evidence>